<keyword evidence="2" id="KW-0285">Flavoprotein</keyword>
<evidence type="ECO:0000256" key="2">
    <source>
        <dbReference type="ARBA" id="ARBA00022630"/>
    </source>
</evidence>
<proteinExistence type="inferred from homology"/>
<dbReference type="PANTHER" id="PTHR42877">
    <property type="entry name" value="L-ORNITHINE N(5)-MONOOXYGENASE-RELATED"/>
    <property type="match status" value="1"/>
</dbReference>
<feature type="compositionally biased region" description="Basic and acidic residues" evidence="5">
    <location>
        <begin position="592"/>
        <end position="612"/>
    </location>
</feature>
<dbReference type="InParanoid" id="A0A0D1ZXZ6"/>
<dbReference type="InterPro" id="IPR051209">
    <property type="entry name" value="FAD-bind_Monooxygenase_sf"/>
</dbReference>
<organism evidence="6 7">
    <name type="scientific">Verruconis gallopava</name>
    <dbReference type="NCBI Taxonomy" id="253628"/>
    <lineage>
        <taxon>Eukaryota</taxon>
        <taxon>Fungi</taxon>
        <taxon>Dikarya</taxon>
        <taxon>Ascomycota</taxon>
        <taxon>Pezizomycotina</taxon>
        <taxon>Dothideomycetes</taxon>
        <taxon>Pleosporomycetidae</taxon>
        <taxon>Venturiales</taxon>
        <taxon>Sympoventuriaceae</taxon>
        <taxon>Verruconis</taxon>
    </lineage>
</organism>
<dbReference type="EMBL" id="KN847579">
    <property type="protein sequence ID" value="KIV99347.1"/>
    <property type="molecule type" value="Genomic_DNA"/>
</dbReference>
<evidence type="ECO:0000256" key="5">
    <source>
        <dbReference type="SAM" id="MobiDB-lite"/>
    </source>
</evidence>
<evidence type="ECO:0000256" key="3">
    <source>
        <dbReference type="ARBA" id="ARBA00022827"/>
    </source>
</evidence>
<dbReference type="Pfam" id="PF00743">
    <property type="entry name" value="FMO-like"/>
    <property type="match status" value="1"/>
</dbReference>
<keyword evidence="4" id="KW-0560">Oxidoreductase</keyword>
<evidence type="ECO:0008006" key="8">
    <source>
        <dbReference type="Google" id="ProtNLM"/>
    </source>
</evidence>
<dbReference type="RefSeq" id="XP_016209217.1">
    <property type="nucleotide sequence ID" value="XM_016362992.1"/>
</dbReference>
<dbReference type="SUPFAM" id="SSF51905">
    <property type="entry name" value="FAD/NAD(P)-binding domain"/>
    <property type="match status" value="2"/>
</dbReference>
<dbReference type="OrthoDB" id="74360at2759"/>
<dbReference type="HOGENOM" id="CLU_006937_6_0_1"/>
<dbReference type="AlphaFoldDB" id="A0A0D1ZXZ6"/>
<sequence length="621" mass="70863">MAPDINAIGTAKWDYSTPGSSGYNIPNITYDDPNNRRLRVLSIGAGLSGILNAYNIQKFCKNVDHVIYERNPDIGGTWLENRYPGCACDIPSHAYTLNFALNPEWPRFFSPAQDIHAYLNKVCEVFGLRKYMTFNTNVVEARWNEDKGRWIVKMEQKKSDGTVEQIEDECDLLIYGTGVLNDFKWPNIEGLDTFKGTIVHTARWPEDYQAEQWKNDRVAVIGSGASSIQTVPSMQKHAKHLDVFVRTGVWFVEIANNYGSNKEYTQAEKDEFRRNPQKLVEHAKYIEDQVNGLWEIFYDKGEAQGMAQEMLRKRMAEFIKDERLLRGFTPKFAVGCRRVTPGDPYMQAIQEPNVDVHFTHVAKITEDGVVGGDGIERKVDTIVCATGFDVSFKPRFPVIGKNGTNLQDKWKICPEGYLGLAVPEMPNFGMMIGPTWPVENGAVVGPLLAVSEYLVQIINKMQRDDIKSWVPKQDVTDAFNEHAQEWIKHSVWKDDCRSWYKNNETGRVNAIWPGSSLHYMDVIAEPRYEDFEITYRNQRNMWSFLGMGYSMKNHKKNLSPYLRVEHIDPKWLEAVGSPVPQEAGTTPLGAWRPHDTPDKPKAADDAQKREEEFPGQSTLAD</sequence>
<evidence type="ECO:0000256" key="4">
    <source>
        <dbReference type="ARBA" id="ARBA00023002"/>
    </source>
</evidence>
<dbReference type="GO" id="GO:0050661">
    <property type="term" value="F:NADP binding"/>
    <property type="evidence" value="ECO:0007669"/>
    <property type="project" value="InterPro"/>
</dbReference>
<comment type="similarity">
    <text evidence="1">Belongs to the FAD-binding monooxygenase family.</text>
</comment>
<feature type="region of interest" description="Disordered" evidence="5">
    <location>
        <begin position="577"/>
        <end position="621"/>
    </location>
</feature>
<reference evidence="6 7" key="1">
    <citation type="submission" date="2015-01" db="EMBL/GenBank/DDBJ databases">
        <title>The Genome Sequence of Ochroconis gallopava CBS43764.</title>
        <authorList>
            <consortium name="The Broad Institute Genomics Platform"/>
            <person name="Cuomo C."/>
            <person name="de Hoog S."/>
            <person name="Gorbushina A."/>
            <person name="Stielow B."/>
            <person name="Teixiera M."/>
            <person name="Abouelleil A."/>
            <person name="Chapman S.B."/>
            <person name="Priest M."/>
            <person name="Young S.K."/>
            <person name="Wortman J."/>
            <person name="Nusbaum C."/>
            <person name="Birren B."/>
        </authorList>
    </citation>
    <scope>NUCLEOTIDE SEQUENCE [LARGE SCALE GENOMIC DNA]</scope>
    <source>
        <strain evidence="6 7">CBS 43764</strain>
    </source>
</reference>
<evidence type="ECO:0000256" key="1">
    <source>
        <dbReference type="ARBA" id="ARBA00010139"/>
    </source>
</evidence>
<protein>
    <recommendedName>
        <fullName evidence="8">Sterigmatocystin biosynthesis monooxygenase stcW</fullName>
    </recommendedName>
</protein>
<dbReference type="InterPro" id="IPR020946">
    <property type="entry name" value="Flavin_mOase-like"/>
</dbReference>
<accession>A0A0D1ZXZ6</accession>
<keyword evidence="7" id="KW-1185">Reference proteome</keyword>
<gene>
    <name evidence="6" type="ORF">PV09_09005</name>
</gene>
<name>A0A0D1ZXZ6_9PEZI</name>
<dbReference type="GeneID" id="27316978"/>
<dbReference type="Gene3D" id="3.50.50.60">
    <property type="entry name" value="FAD/NAD(P)-binding domain"/>
    <property type="match status" value="2"/>
</dbReference>
<dbReference type="PANTHER" id="PTHR42877:SF1">
    <property type="entry name" value="FAD-BINDING MONOOXYGENASE STCW"/>
    <property type="match status" value="1"/>
</dbReference>
<dbReference type="InterPro" id="IPR036188">
    <property type="entry name" value="FAD/NAD-bd_sf"/>
</dbReference>
<evidence type="ECO:0000313" key="6">
    <source>
        <dbReference type="EMBL" id="KIV99347.1"/>
    </source>
</evidence>
<keyword evidence="3" id="KW-0274">FAD</keyword>
<dbReference type="Proteomes" id="UP000053259">
    <property type="component" value="Unassembled WGS sequence"/>
</dbReference>
<dbReference type="GO" id="GO:0004499">
    <property type="term" value="F:N,N-dimethylaniline monooxygenase activity"/>
    <property type="evidence" value="ECO:0007669"/>
    <property type="project" value="InterPro"/>
</dbReference>
<dbReference type="VEuPathDB" id="FungiDB:PV09_09005"/>
<dbReference type="GO" id="GO:0050660">
    <property type="term" value="F:flavin adenine dinucleotide binding"/>
    <property type="evidence" value="ECO:0007669"/>
    <property type="project" value="InterPro"/>
</dbReference>
<evidence type="ECO:0000313" key="7">
    <source>
        <dbReference type="Proteomes" id="UP000053259"/>
    </source>
</evidence>